<dbReference type="PANTHER" id="PTHR11662">
    <property type="entry name" value="SOLUTE CARRIER FAMILY 17"/>
    <property type="match status" value="1"/>
</dbReference>
<organism evidence="7 8">
    <name type="scientific">Araneus ventricosus</name>
    <name type="common">Orbweaver spider</name>
    <name type="synonym">Epeira ventricosa</name>
    <dbReference type="NCBI Taxonomy" id="182803"/>
    <lineage>
        <taxon>Eukaryota</taxon>
        <taxon>Metazoa</taxon>
        <taxon>Ecdysozoa</taxon>
        <taxon>Arthropoda</taxon>
        <taxon>Chelicerata</taxon>
        <taxon>Arachnida</taxon>
        <taxon>Araneae</taxon>
        <taxon>Araneomorphae</taxon>
        <taxon>Entelegynae</taxon>
        <taxon>Araneoidea</taxon>
        <taxon>Araneidae</taxon>
        <taxon>Araneus</taxon>
    </lineage>
</organism>
<feature type="transmembrane region" description="Helical" evidence="5">
    <location>
        <begin position="21"/>
        <end position="45"/>
    </location>
</feature>
<dbReference type="InterPro" id="IPR036259">
    <property type="entry name" value="MFS_trans_sf"/>
</dbReference>
<evidence type="ECO:0000256" key="2">
    <source>
        <dbReference type="ARBA" id="ARBA00022692"/>
    </source>
</evidence>
<dbReference type="EMBL" id="BGPR01028321">
    <property type="protein sequence ID" value="GBN99416.1"/>
    <property type="molecule type" value="Genomic_DNA"/>
</dbReference>
<reference evidence="7 8" key="1">
    <citation type="journal article" date="2019" name="Sci. Rep.">
        <title>Orb-weaving spider Araneus ventricosus genome elucidates the spidroin gene catalogue.</title>
        <authorList>
            <person name="Kono N."/>
            <person name="Nakamura H."/>
            <person name="Ohtoshi R."/>
            <person name="Moran D.A.P."/>
            <person name="Shinohara A."/>
            <person name="Yoshida Y."/>
            <person name="Fujiwara M."/>
            <person name="Mori M."/>
            <person name="Tomita M."/>
            <person name="Arakawa K."/>
        </authorList>
    </citation>
    <scope>NUCLEOTIDE SEQUENCE [LARGE SCALE GENOMIC DNA]</scope>
</reference>
<dbReference type="PANTHER" id="PTHR11662:SF399">
    <property type="entry name" value="FI19708P1-RELATED"/>
    <property type="match status" value="1"/>
</dbReference>
<evidence type="ECO:0000313" key="7">
    <source>
        <dbReference type="EMBL" id="GBN99416.1"/>
    </source>
</evidence>
<name>A0A4Y2TIY7_ARAVE</name>
<evidence type="ECO:0000256" key="3">
    <source>
        <dbReference type="ARBA" id="ARBA00022989"/>
    </source>
</evidence>
<dbReference type="PROSITE" id="PS50850">
    <property type="entry name" value="MFS"/>
    <property type="match status" value="1"/>
</dbReference>
<feature type="transmembrane region" description="Helical" evidence="5">
    <location>
        <begin position="57"/>
        <end position="76"/>
    </location>
</feature>
<dbReference type="InterPro" id="IPR020846">
    <property type="entry name" value="MFS_dom"/>
</dbReference>
<dbReference type="GO" id="GO:0016020">
    <property type="term" value="C:membrane"/>
    <property type="evidence" value="ECO:0007669"/>
    <property type="project" value="UniProtKB-SubCell"/>
</dbReference>
<keyword evidence="4 5" id="KW-0472">Membrane</keyword>
<feature type="non-terminal residue" evidence="7">
    <location>
        <position position="1"/>
    </location>
</feature>
<evidence type="ECO:0000313" key="8">
    <source>
        <dbReference type="Proteomes" id="UP000499080"/>
    </source>
</evidence>
<dbReference type="Proteomes" id="UP000499080">
    <property type="component" value="Unassembled WGS sequence"/>
</dbReference>
<sequence>GLQSPANSVITAKWFPRQERGFLNALIFSGTGAGSLITYATSGAMCSSALFGGWPSLYFIYGGLGLVLGLCAYLFLYESPKEHPKIGKAELFYILENQESDLSQKVNACNSGSDRRLISYEKRKQFLRPIGTSKHGNNFMSQLHSVFKLGTQIAILVCNNLALQICKLAANLTRKRDSLNKYANELVYIHGEPSCCFVA</sequence>
<protein>
    <recommendedName>
        <fullName evidence="6">Major facilitator superfamily (MFS) profile domain-containing protein</fullName>
    </recommendedName>
</protein>
<proteinExistence type="predicted"/>
<evidence type="ECO:0000256" key="1">
    <source>
        <dbReference type="ARBA" id="ARBA00004141"/>
    </source>
</evidence>
<keyword evidence="2 5" id="KW-0812">Transmembrane</keyword>
<gene>
    <name evidence="7" type="ORF">AVEN_124927_1</name>
</gene>
<dbReference type="Gene3D" id="1.20.1250.20">
    <property type="entry name" value="MFS general substrate transporter like domains"/>
    <property type="match status" value="1"/>
</dbReference>
<accession>A0A4Y2TIY7</accession>
<dbReference type="AlphaFoldDB" id="A0A4Y2TIY7"/>
<dbReference type="Pfam" id="PF07690">
    <property type="entry name" value="MFS_1"/>
    <property type="match status" value="1"/>
</dbReference>
<feature type="domain" description="Major facilitator superfamily (MFS) profile" evidence="6">
    <location>
        <begin position="1"/>
        <end position="199"/>
    </location>
</feature>
<keyword evidence="3 5" id="KW-1133">Transmembrane helix</keyword>
<dbReference type="InterPro" id="IPR011701">
    <property type="entry name" value="MFS"/>
</dbReference>
<dbReference type="GO" id="GO:0006820">
    <property type="term" value="P:monoatomic anion transport"/>
    <property type="evidence" value="ECO:0007669"/>
    <property type="project" value="TreeGrafter"/>
</dbReference>
<evidence type="ECO:0000259" key="6">
    <source>
        <dbReference type="PROSITE" id="PS50850"/>
    </source>
</evidence>
<dbReference type="OrthoDB" id="2985014at2759"/>
<evidence type="ECO:0000256" key="5">
    <source>
        <dbReference type="SAM" id="Phobius"/>
    </source>
</evidence>
<keyword evidence="8" id="KW-1185">Reference proteome</keyword>
<comment type="subcellular location">
    <subcellularLocation>
        <location evidence="1">Membrane</location>
        <topology evidence="1">Multi-pass membrane protein</topology>
    </subcellularLocation>
</comment>
<evidence type="ECO:0000256" key="4">
    <source>
        <dbReference type="ARBA" id="ARBA00023136"/>
    </source>
</evidence>
<dbReference type="GO" id="GO:0022857">
    <property type="term" value="F:transmembrane transporter activity"/>
    <property type="evidence" value="ECO:0007669"/>
    <property type="project" value="InterPro"/>
</dbReference>
<dbReference type="SUPFAM" id="SSF103473">
    <property type="entry name" value="MFS general substrate transporter"/>
    <property type="match status" value="1"/>
</dbReference>
<dbReference type="InterPro" id="IPR050382">
    <property type="entry name" value="MFS_Na/Anion_cotransporter"/>
</dbReference>
<comment type="caution">
    <text evidence="7">The sequence shown here is derived from an EMBL/GenBank/DDBJ whole genome shotgun (WGS) entry which is preliminary data.</text>
</comment>